<dbReference type="Gene3D" id="3.40.50.300">
    <property type="entry name" value="P-loop containing nucleotide triphosphate hydrolases"/>
    <property type="match status" value="1"/>
</dbReference>
<protein>
    <submittedName>
        <fullName evidence="3">Sulfotransferase family protein</fullName>
    </submittedName>
</protein>
<dbReference type="Proteomes" id="UP000295131">
    <property type="component" value="Unassembled WGS sequence"/>
</dbReference>
<accession>A0A4R5PJS8</accession>
<name>A0A4R5PJS8_9HYPH</name>
<feature type="repeat" description="TPR" evidence="2">
    <location>
        <begin position="180"/>
        <end position="213"/>
    </location>
</feature>
<keyword evidence="2" id="KW-0802">TPR repeat</keyword>
<dbReference type="Pfam" id="PF14559">
    <property type="entry name" value="TPR_19"/>
    <property type="match status" value="1"/>
</dbReference>
<dbReference type="PANTHER" id="PTHR12788">
    <property type="entry name" value="PROTEIN-TYROSINE SULFOTRANSFERASE 2"/>
    <property type="match status" value="1"/>
</dbReference>
<organism evidence="3 4">
    <name type="scientific">Pseudohoeflea suaedae</name>
    <dbReference type="NCBI Taxonomy" id="877384"/>
    <lineage>
        <taxon>Bacteria</taxon>
        <taxon>Pseudomonadati</taxon>
        <taxon>Pseudomonadota</taxon>
        <taxon>Alphaproteobacteria</taxon>
        <taxon>Hyphomicrobiales</taxon>
        <taxon>Rhizobiaceae</taxon>
        <taxon>Pseudohoeflea</taxon>
    </lineage>
</organism>
<dbReference type="SUPFAM" id="SSF52540">
    <property type="entry name" value="P-loop containing nucleoside triphosphate hydrolases"/>
    <property type="match status" value="1"/>
</dbReference>
<dbReference type="Gene3D" id="1.25.40.10">
    <property type="entry name" value="Tetratricopeptide repeat domain"/>
    <property type="match status" value="1"/>
</dbReference>
<dbReference type="SMART" id="SM00028">
    <property type="entry name" value="TPR"/>
    <property type="match status" value="6"/>
</dbReference>
<dbReference type="InterPro" id="IPR026634">
    <property type="entry name" value="TPST-like"/>
</dbReference>
<feature type="repeat" description="TPR" evidence="2">
    <location>
        <begin position="214"/>
        <end position="247"/>
    </location>
</feature>
<gene>
    <name evidence="3" type="ORF">E2A64_10955</name>
</gene>
<dbReference type="GO" id="GO:0008476">
    <property type="term" value="F:protein-tyrosine sulfotransferase activity"/>
    <property type="evidence" value="ECO:0007669"/>
    <property type="project" value="InterPro"/>
</dbReference>
<dbReference type="AlphaFoldDB" id="A0A4R5PJS8"/>
<evidence type="ECO:0000313" key="4">
    <source>
        <dbReference type="Proteomes" id="UP000295131"/>
    </source>
</evidence>
<dbReference type="Pfam" id="PF13469">
    <property type="entry name" value="Sulfotransfer_3"/>
    <property type="match status" value="1"/>
</dbReference>
<sequence>MRIWRPMIFSSAQERSIRCITDRWNPPDNSLKAALNETVRPFVVLTGGSPARRPRSTFLLPQATHFTVPSPLQSLLGENSHQVVSRHARSCNMKRRLSAKSGPRPSQKSAELDQAAQRAAAFYQAGRARECEALCRQILAADDGHGEANLLVGILLIGAGRHEDALAFLRKSLSRNRKNPFAHANLGLALFEMGRPYEARESLQTAIRLQPNSPEALANLANLEASLGHIERAVALHQKALALQPGNPVLKSNLGGAFLRAGELEKASAVFRELLDANAADRNAAYGLGLAARDRGDLTEAEASFRKAMAGDAMHADAALQLAWMSDGLDTDEAARMREATTEDAHERMVLDFAISKIAHDGGDYAEAARRLRAANTARRGELKYDPARVEADFEETMSVFDAGFFDKRRDFGHSEETPVFVLGMPRSGTSLVEQILASHPDVYGAGELTTLREIGGMARGAGPQASPPQFAAALSKGASATLGRNYVRAVREMEKNARFIVDKLPGNFMLIGLIRLILPKARIIHCTRDPRETCLSIYRTYFSGDGLAFAYDLDELVHYYGLYARMMDHWHALFGDVIVEANHEKLLRDPEGEIRALLSACDLEFAPQCLDFHKTRRDVRTASSAQVRKPLYDPSKRGWRKYAEYLPELGALGSLSQSA</sequence>
<dbReference type="Pfam" id="PF13432">
    <property type="entry name" value="TPR_16"/>
    <property type="match status" value="2"/>
</dbReference>
<evidence type="ECO:0000256" key="1">
    <source>
        <dbReference type="ARBA" id="ARBA00022679"/>
    </source>
</evidence>
<evidence type="ECO:0000256" key="2">
    <source>
        <dbReference type="PROSITE-ProRule" id="PRU00339"/>
    </source>
</evidence>
<dbReference type="InterPro" id="IPR019734">
    <property type="entry name" value="TPR_rpt"/>
</dbReference>
<keyword evidence="1 3" id="KW-0808">Transferase</keyword>
<dbReference type="InterPro" id="IPR011990">
    <property type="entry name" value="TPR-like_helical_dom_sf"/>
</dbReference>
<reference evidence="3 4" key="1">
    <citation type="journal article" date="2013" name="Int. J. Syst. Evol. Microbiol.">
        <title>Hoeflea suaedae sp. nov., an endophytic bacterium isolated from the root of the halophyte Suaeda maritima.</title>
        <authorList>
            <person name="Chung E.J."/>
            <person name="Park J.A."/>
            <person name="Pramanik P."/>
            <person name="Bibi F."/>
            <person name="Jeon C.O."/>
            <person name="Chung Y.R."/>
        </authorList>
    </citation>
    <scope>NUCLEOTIDE SEQUENCE [LARGE SCALE GENOMIC DNA]</scope>
    <source>
        <strain evidence="3 4">YC6898</strain>
    </source>
</reference>
<dbReference type="EMBL" id="SMSI01000002">
    <property type="protein sequence ID" value="TDH35835.1"/>
    <property type="molecule type" value="Genomic_DNA"/>
</dbReference>
<evidence type="ECO:0000313" key="3">
    <source>
        <dbReference type="EMBL" id="TDH35835.1"/>
    </source>
</evidence>
<dbReference type="PROSITE" id="PS50005">
    <property type="entry name" value="TPR"/>
    <property type="match status" value="2"/>
</dbReference>
<dbReference type="PANTHER" id="PTHR12788:SF10">
    <property type="entry name" value="PROTEIN-TYROSINE SULFOTRANSFERASE"/>
    <property type="match status" value="1"/>
</dbReference>
<keyword evidence="4" id="KW-1185">Reference proteome</keyword>
<proteinExistence type="predicted"/>
<dbReference type="SUPFAM" id="SSF48452">
    <property type="entry name" value="TPR-like"/>
    <property type="match status" value="1"/>
</dbReference>
<comment type="caution">
    <text evidence="3">The sequence shown here is derived from an EMBL/GenBank/DDBJ whole genome shotgun (WGS) entry which is preliminary data.</text>
</comment>
<dbReference type="InterPro" id="IPR027417">
    <property type="entry name" value="P-loop_NTPase"/>
</dbReference>